<dbReference type="InterPro" id="IPR049438">
    <property type="entry name" value="TreT_GT1"/>
</dbReference>
<comment type="caution">
    <text evidence="10">The sequence shown here is derived from an EMBL/GenBank/DDBJ whole genome shotgun (WGS) entry which is preliminary data.</text>
</comment>
<evidence type="ECO:0000256" key="6">
    <source>
        <dbReference type="ARBA" id="ARBA00023277"/>
    </source>
</evidence>
<evidence type="ECO:0000259" key="9">
    <source>
        <dbReference type="Pfam" id="PF21269"/>
    </source>
</evidence>
<name>A0A8H7VME0_9FUNG</name>
<keyword evidence="5" id="KW-0808">Transferase</keyword>
<reference evidence="10 11" key="1">
    <citation type="submission" date="2020-12" db="EMBL/GenBank/DDBJ databases">
        <title>Metabolic potential, ecology and presence of endohyphal bacteria is reflected in genomic diversity of Mucoromycotina.</title>
        <authorList>
            <person name="Muszewska A."/>
            <person name="Okrasinska A."/>
            <person name="Steczkiewicz K."/>
            <person name="Drgas O."/>
            <person name="Orlowska M."/>
            <person name="Perlinska-Lenart U."/>
            <person name="Aleksandrzak-Piekarczyk T."/>
            <person name="Szatraj K."/>
            <person name="Zielenkiewicz U."/>
            <person name="Pilsyk S."/>
            <person name="Malc E."/>
            <person name="Mieczkowski P."/>
            <person name="Kruszewska J.S."/>
            <person name="Biernat P."/>
            <person name="Pawlowska J."/>
        </authorList>
    </citation>
    <scope>NUCLEOTIDE SEQUENCE [LARGE SCALE GENOMIC DNA]</scope>
    <source>
        <strain evidence="10 11">CBS 142.35</strain>
    </source>
</reference>
<dbReference type="PANTHER" id="PTHR47779">
    <property type="entry name" value="SYNTHASE (CCG-9), PUTATIVE (AFU_ORTHOLOGUE AFUA_3G12100)-RELATED"/>
    <property type="match status" value="1"/>
</dbReference>
<dbReference type="InterPro" id="IPR001296">
    <property type="entry name" value="Glyco_trans_1"/>
</dbReference>
<dbReference type="EMBL" id="JAEPRB010000158">
    <property type="protein sequence ID" value="KAG2219939.1"/>
    <property type="molecule type" value="Genomic_DNA"/>
</dbReference>
<dbReference type="GO" id="GO:0006006">
    <property type="term" value="P:glucose metabolic process"/>
    <property type="evidence" value="ECO:0007669"/>
    <property type="project" value="UniProtKB-KW"/>
</dbReference>
<keyword evidence="4" id="KW-0328">Glycosyltransferase</keyword>
<dbReference type="Proteomes" id="UP000646827">
    <property type="component" value="Unassembled WGS sequence"/>
</dbReference>
<evidence type="ECO:0000256" key="5">
    <source>
        <dbReference type="ARBA" id="ARBA00022679"/>
    </source>
</evidence>
<proteinExistence type="inferred from homology"/>
<evidence type="ECO:0008006" key="12">
    <source>
        <dbReference type="Google" id="ProtNLM"/>
    </source>
</evidence>
<dbReference type="Gene3D" id="3.40.50.2000">
    <property type="entry name" value="Glycogen Phosphorylase B"/>
    <property type="match status" value="2"/>
</dbReference>
<comment type="similarity">
    <text evidence="1">Belongs to the glycosyltransferase group 1 family. Glycosyltransferase 4 subfamily.</text>
</comment>
<evidence type="ECO:0000256" key="3">
    <source>
        <dbReference type="ARBA" id="ARBA00022526"/>
    </source>
</evidence>
<feature type="domain" description="Glycosyl transferase family 1" evidence="8">
    <location>
        <begin position="451"/>
        <end position="625"/>
    </location>
</feature>
<dbReference type="PANTHER" id="PTHR47779:SF1">
    <property type="entry name" value="SYNTHASE (CCG-9), PUTATIVE (AFU_ORTHOLOGUE AFUA_3G12100)-RELATED"/>
    <property type="match status" value="1"/>
</dbReference>
<accession>A0A8H7VME0</accession>
<dbReference type="OrthoDB" id="937291at2759"/>
<keyword evidence="11" id="KW-1185">Reference proteome</keyword>
<evidence type="ECO:0000256" key="2">
    <source>
        <dbReference type="ARBA" id="ARBA00011738"/>
    </source>
</evidence>
<evidence type="ECO:0000256" key="4">
    <source>
        <dbReference type="ARBA" id="ARBA00022676"/>
    </source>
</evidence>
<keyword evidence="3" id="KW-0313">Glucose metabolism</keyword>
<dbReference type="Pfam" id="PF21269">
    <property type="entry name" value="TreT_GT1"/>
    <property type="match status" value="1"/>
</dbReference>
<sequence>MSTAITTPTQTQTTDTEVTRERRDPCRQSIRRFSEYYIPQPIYLGVEIDISEKDPTICNYAISCHDGSYTVDYYDGQIKLKESTGHTQQEYIQEALTKLCDIIQAFSLAQHYKVHMIAYSAWNRDKNQQIPINQLDNDRNDRKKVKTDGPEQKILTYAWRQLDALPVTVKTHGPTLDERASAAVRKAVFWLSPVQPGNIPRSMVGYLHEVEVDLDYCIRIAGVEDYCETVSKDTWRVLKEMVKTFKQRDLQVSFFSSTPQGGGGFVMRPKPEIYAITKQKFHNVLQGIAQPDIELTEHDKQSFIEWTEDNATRFFLEEKGPIKKSDIFIIDDPQVTGLIPHIRKHAKNPNVPIIFRSHIELRADLLRMYPTGREAKTWEFLWNFIKETDVFIAHPVENFVPDQVPKEKVVLMPATTDPLDGLNKTMSGINMDYYQRIFNRMCVDQGSNEVDWERPYFVQIARFDPSKGIPDCLEAYSILRKKLDEMDYDPAYIPQLILCGHGSIDDPEGAVIYEDTHRRIDRMVDYASDISVARLPPSDQLLNTVLRNAHAALQLSHREGFEIKVTEATFKGIPVIAYQAGGIPLQIREGINGFLLPVGDVQGVADLMYQLLTQNDLHAKLKKQSTTCITEEFFTVTNAMNWLHLFIELTNKSVSRQQEVKNDEIGNYRKVYDLWRKKYNYDDSG</sequence>
<gene>
    <name evidence="10" type="ORF">INT45_010453</name>
</gene>
<protein>
    <recommendedName>
        <fullName evidence="12">Glycosyl transferase family 1 domain-containing protein</fullName>
    </recommendedName>
</protein>
<evidence type="ECO:0000256" key="1">
    <source>
        <dbReference type="ARBA" id="ARBA00009481"/>
    </source>
</evidence>
<comment type="subunit">
    <text evidence="2">Homodimer.</text>
</comment>
<dbReference type="Pfam" id="PF00534">
    <property type="entry name" value="Glycos_transf_1"/>
    <property type="match status" value="1"/>
</dbReference>
<feature type="domain" description="Trehalose synthase N-terminal" evidence="9">
    <location>
        <begin position="266"/>
        <end position="397"/>
    </location>
</feature>
<feature type="compositionally biased region" description="Low complexity" evidence="7">
    <location>
        <begin position="1"/>
        <end position="16"/>
    </location>
</feature>
<dbReference type="AlphaFoldDB" id="A0A8H7VME0"/>
<feature type="region of interest" description="Disordered" evidence="7">
    <location>
        <begin position="1"/>
        <end position="23"/>
    </location>
</feature>
<keyword evidence="6" id="KW-0119">Carbohydrate metabolism</keyword>
<dbReference type="SUPFAM" id="SSF53756">
    <property type="entry name" value="UDP-Glycosyltransferase/glycogen phosphorylase"/>
    <property type="match status" value="1"/>
</dbReference>
<evidence type="ECO:0000259" key="8">
    <source>
        <dbReference type="Pfam" id="PF00534"/>
    </source>
</evidence>
<evidence type="ECO:0000256" key="7">
    <source>
        <dbReference type="SAM" id="MobiDB-lite"/>
    </source>
</evidence>
<dbReference type="InterPro" id="IPR052078">
    <property type="entry name" value="Trehalose_Metab_GTase"/>
</dbReference>
<organism evidence="10 11">
    <name type="scientific">Circinella minor</name>
    <dbReference type="NCBI Taxonomy" id="1195481"/>
    <lineage>
        <taxon>Eukaryota</taxon>
        <taxon>Fungi</taxon>
        <taxon>Fungi incertae sedis</taxon>
        <taxon>Mucoromycota</taxon>
        <taxon>Mucoromycotina</taxon>
        <taxon>Mucoromycetes</taxon>
        <taxon>Mucorales</taxon>
        <taxon>Lichtheimiaceae</taxon>
        <taxon>Circinella</taxon>
    </lineage>
</organism>
<evidence type="ECO:0000313" key="10">
    <source>
        <dbReference type="EMBL" id="KAG2219939.1"/>
    </source>
</evidence>
<evidence type="ECO:0000313" key="11">
    <source>
        <dbReference type="Proteomes" id="UP000646827"/>
    </source>
</evidence>
<dbReference type="GO" id="GO:0016757">
    <property type="term" value="F:glycosyltransferase activity"/>
    <property type="evidence" value="ECO:0007669"/>
    <property type="project" value="UniProtKB-KW"/>
</dbReference>